<feature type="transmembrane region" description="Helical" evidence="11">
    <location>
        <begin position="129"/>
        <end position="147"/>
    </location>
</feature>
<reference evidence="12" key="1">
    <citation type="submission" date="2020-04" db="EMBL/GenBank/DDBJ databases">
        <authorList>
            <person name="Alioto T."/>
            <person name="Alioto T."/>
            <person name="Gomez Garrido J."/>
        </authorList>
    </citation>
    <scope>NUCLEOTIDE SEQUENCE</scope>
    <source>
        <strain evidence="12">A484AB</strain>
    </source>
</reference>
<organism evidence="12 13">
    <name type="scientific">Paramuricea clavata</name>
    <name type="common">Red gorgonian</name>
    <name type="synonym">Violescent sea-whip</name>
    <dbReference type="NCBI Taxonomy" id="317549"/>
    <lineage>
        <taxon>Eukaryota</taxon>
        <taxon>Metazoa</taxon>
        <taxon>Cnidaria</taxon>
        <taxon>Anthozoa</taxon>
        <taxon>Octocorallia</taxon>
        <taxon>Malacalcyonacea</taxon>
        <taxon>Plexauridae</taxon>
        <taxon>Paramuricea</taxon>
    </lineage>
</organism>
<evidence type="ECO:0000313" key="13">
    <source>
        <dbReference type="Proteomes" id="UP001152795"/>
    </source>
</evidence>
<sequence>MEITSWYEKDESLRAAYFVLVILRFLFSCFVQNGYLYPDEFFQSSEIMARDILQINSTITWEWNEAFPVRSPISAFLTSGIPFLILKLLSKFVDLPPYLFLIFPRIYITFISILSFDIPVYIISQRLKLKPFYCLFVLSTSYVTHVFATRPFSNTLETGIFGILLVLFTHPDNMQLSRSMLEVMPIYKCILIGSLTSLGVFCRQTFLVFALVPYLGYLICQVKRQTHMLQIVDRLMFMALGFLITTVVFVLLDSWYFGYLEHGKIVLTSWNFIKYNSLQSHTHGHHPFFTHFLVNIPLLFGPIAFLFYFKLGSLLLSRFCGSNQLETKNQVDLGDKKPYKVSLVLCVFVPVLILSFIPHQEPRFMMPVILPLVLLFSSKVVGLKYSPTILMSWSIWNVIGCIFFGVLHQGGVVPSLLHLHKVINQKVQSSTESYCHHVVYFHTYMPPTHLLAWPNKVPINGHKLYIHDLAGSSQETFDQTMSKLKSDYCVKNRNVVYIVYPATVQIPVKPEDHMNTVTFFPHLTMEDPPNFHQHITDLIFIKSANDTNTSGMNILNTGRAYWNHVCGQLEKLKYELSLNFYITQF</sequence>
<feature type="transmembrane region" description="Helical" evidence="11">
    <location>
        <begin position="341"/>
        <end position="358"/>
    </location>
</feature>
<keyword evidence="13" id="KW-1185">Reference proteome</keyword>
<accession>A0A6S7IDM0</accession>
<feature type="transmembrane region" description="Helical" evidence="11">
    <location>
        <begin position="98"/>
        <end position="123"/>
    </location>
</feature>
<keyword evidence="7 11" id="KW-0256">Endoplasmic reticulum</keyword>
<dbReference type="Pfam" id="PF03901">
    <property type="entry name" value="Glyco_transf_22"/>
    <property type="match status" value="1"/>
</dbReference>
<dbReference type="PANTHER" id="PTHR22760:SF3">
    <property type="entry name" value="GPI MANNOSYLTRANSFERASE 4"/>
    <property type="match status" value="1"/>
</dbReference>
<feature type="transmembrane region" description="Helical" evidence="11">
    <location>
        <begin position="15"/>
        <end position="35"/>
    </location>
</feature>
<dbReference type="GO" id="GO:0006506">
    <property type="term" value="P:GPI anchor biosynthetic process"/>
    <property type="evidence" value="ECO:0007669"/>
    <property type="project" value="UniProtKB-KW"/>
</dbReference>
<comment type="subcellular location">
    <subcellularLocation>
        <location evidence="1 11">Endoplasmic reticulum membrane</location>
        <topology evidence="1 11">Multi-pass membrane protein</topology>
    </subcellularLocation>
</comment>
<gene>
    <name evidence="12" type="ORF">PACLA_8A004370</name>
</gene>
<proteinExistence type="inferred from homology"/>
<evidence type="ECO:0000256" key="3">
    <source>
        <dbReference type="ARBA" id="ARBA00022502"/>
    </source>
</evidence>
<comment type="similarity">
    <text evidence="10">Belongs to the glycosyltransferase 22 family. PIGZ subfamily.</text>
</comment>
<evidence type="ECO:0000313" key="12">
    <source>
        <dbReference type="EMBL" id="CAB4015507.1"/>
    </source>
</evidence>
<dbReference type="Proteomes" id="UP001152795">
    <property type="component" value="Unassembled WGS sequence"/>
</dbReference>
<comment type="pathway">
    <text evidence="2">Glycolipid biosynthesis; glycosylphosphatidylinositol-anchor biosynthesis.</text>
</comment>
<evidence type="ECO:0000256" key="6">
    <source>
        <dbReference type="ARBA" id="ARBA00022692"/>
    </source>
</evidence>
<evidence type="ECO:0000256" key="9">
    <source>
        <dbReference type="ARBA" id="ARBA00023136"/>
    </source>
</evidence>
<dbReference type="AlphaFoldDB" id="A0A6S7IDM0"/>
<keyword evidence="5" id="KW-0808">Transferase</keyword>
<evidence type="ECO:0000256" key="5">
    <source>
        <dbReference type="ARBA" id="ARBA00022679"/>
    </source>
</evidence>
<keyword evidence="4 11" id="KW-0328">Glycosyltransferase</keyword>
<dbReference type="EC" id="2.4.1.-" evidence="11"/>
<feature type="transmembrane region" description="Helical" evidence="11">
    <location>
        <begin position="190"/>
        <end position="215"/>
    </location>
</feature>
<comment type="caution">
    <text evidence="12">The sequence shown here is derived from an EMBL/GenBank/DDBJ whole genome shotgun (WGS) entry which is preliminary data.</text>
</comment>
<dbReference type="GO" id="GO:0005789">
    <property type="term" value="C:endoplasmic reticulum membrane"/>
    <property type="evidence" value="ECO:0007669"/>
    <property type="project" value="UniProtKB-SubCell"/>
</dbReference>
<dbReference type="PANTHER" id="PTHR22760">
    <property type="entry name" value="GLYCOSYLTRANSFERASE"/>
    <property type="match status" value="1"/>
</dbReference>
<feature type="transmembrane region" description="Helical" evidence="11">
    <location>
        <begin position="235"/>
        <end position="257"/>
    </location>
</feature>
<name>A0A6S7IDM0_PARCT</name>
<evidence type="ECO:0000256" key="1">
    <source>
        <dbReference type="ARBA" id="ARBA00004477"/>
    </source>
</evidence>
<keyword evidence="8 11" id="KW-1133">Transmembrane helix</keyword>
<dbReference type="GO" id="GO:0000026">
    <property type="term" value="F:alpha-1,2-mannosyltransferase activity"/>
    <property type="evidence" value="ECO:0007669"/>
    <property type="project" value="TreeGrafter"/>
</dbReference>
<evidence type="ECO:0000256" key="10">
    <source>
        <dbReference type="ARBA" id="ARBA00038466"/>
    </source>
</evidence>
<protein>
    <recommendedName>
        <fullName evidence="11">Mannosyltransferase</fullName>
        <ecNumber evidence="11">2.4.1.-</ecNumber>
    </recommendedName>
</protein>
<dbReference type="OrthoDB" id="10066429at2759"/>
<keyword evidence="6 11" id="KW-0812">Transmembrane</keyword>
<feature type="transmembrane region" description="Helical" evidence="11">
    <location>
        <begin position="364"/>
        <end position="383"/>
    </location>
</feature>
<evidence type="ECO:0000256" key="2">
    <source>
        <dbReference type="ARBA" id="ARBA00004687"/>
    </source>
</evidence>
<feature type="transmembrane region" description="Helical" evidence="11">
    <location>
        <begin position="288"/>
        <end position="309"/>
    </location>
</feature>
<dbReference type="EMBL" id="CACRXK020008742">
    <property type="protein sequence ID" value="CAB4015507.1"/>
    <property type="molecule type" value="Genomic_DNA"/>
</dbReference>
<evidence type="ECO:0000256" key="11">
    <source>
        <dbReference type="RuleBase" id="RU363075"/>
    </source>
</evidence>
<evidence type="ECO:0000256" key="8">
    <source>
        <dbReference type="ARBA" id="ARBA00022989"/>
    </source>
</evidence>
<keyword evidence="9 11" id="KW-0472">Membrane</keyword>
<evidence type="ECO:0000256" key="4">
    <source>
        <dbReference type="ARBA" id="ARBA00022676"/>
    </source>
</evidence>
<evidence type="ECO:0000256" key="7">
    <source>
        <dbReference type="ARBA" id="ARBA00022824"/>
    </source>
</evidence>
<feature type="transmembrane region" description="Helical" evidence="11">
    <location>
        <begin position="395"/>
        <end position="417"/>
    </location>
</feature>
<keyword evidence="3" id="KW-0337">GPI-anchor biosynthesis</keyword>
<dbReference type="InterPro" id="IPR005599">
    <property type="entry name" value="GPI_mannosylTrfase"/>
</dbReference>